<dbReference type="STRING" id="1000565.METUNv1_01416"/>
<dbReference type="RefSeq" id="WP_008060201.1">
    <property type="nucleotide sequence ID" value="NZ_AFHG01000041.1"/>
</dbReference>
<dbReference type="OrthoDB" id="8563818at2"/>
<comment type="caution">
    <text evidence="1">The sequence shown here is derived from an EMBL/GenBank/DDBJ whole genome shotgun (WGS) entry which is preliminary data.</text>
</comment>
<dbReference type="Proteomes" id="UP000005019">
    <property type="component" value="Unassembled WGS sequence"/>
</dbReference>
<proteinExistence type="predicted"/>
<keyword evidence="2" id="KW-1185">Reference proteome</keyword>
<accession>F5RAS9</accession>
<organism evidence="1 2">
    <name type="scientific">Methyloversatilis universalis (strain ATCC BAA-1314 / DSM 25237 / JCM 13912 / CCUG 52030 / FAM5)</name>
    <dbReference type="NCBI Taxonomy" id="1000565"/>
    <lineage>
        <taxon>Bacteria</taxon>
        <taxon>Pseudomonadati</taxon>
        <taxon>Pseudomonadota</taxon>
        <taxon>Betaproteobacteria</taxon>
        <taxon>Nitrosomonadales</taxon>
        <taxon>Sterolibacteriaceae</taxon>
        <taxon>Methyloversatilis</taxon>
    </lineage>
</organism>
<gene>
    <name evidence="1" type="ORF">METUNv1_01416</name>
</gene>
<dbReference type="AlphaFoldDB" id="F5RAS9"/>
<reference evidence="1 2" key="1">
    <citation type="journal article" date="2011" name="J. Bacteriol.">
        <title>Genome sequence of Methyloversatilis universalis FAM5T, a methylotrophic representative of the order Rhodocyclales.</title>
        <authorList>
            <person name="Kittichotirat W."/>
            <person name="Good N.M."/>
            <person name="Hall R."/>
            <person name="Bringel F."/>
            <person name="Lajus A."/>
            <person name="Medigue C."/>
            <person name="Smalley N.E."/>
            <person name="Beck D."/>
            <person name="Bumgarner R."/>
            <person name="Vuilleumier S."/>
            <person name="Kalyuzhnaya M.G."/>
        </authorList>
    </citation>
    <scope>NUCLEOTIDE SEQUENCE [LARGE SCALE GENOMIC DNA]</scope>
    <source>
        <strain evidence="2">ATCC BAA-1314 / JCM 13912 / FAM5</strain>
    </source>
</reference>
<dbReference type="EMBL" id="AFHG01000041">
    <property type="protein sequence ID" value="EGK72300.1"/>
    <property type="molecule type" value="Genomic_DNA"/>
</dbReference>
<evidence type="ECO:0000313" key="2">
    <source>
        <dbReference type="Proteomes" id="UP000005019"/>
    </source>
</evidence>
<evidence type="ECO:0000313" key="1">
    <source>
        <dbReference type="EMBL" id="EGK72300.1"/>
    </source>
</evidence>
<protein>
    <submittedName>
        <fullName evidence="1">Uncharacterized protein</fullName>
    </submittedName>
</protein>
<sequence length="81" mass="8838">MTPQAQNAAEASPSTLAAATLFVMTRFAERPCPEVAQMVIRHLEVVADDERADPLMREVCGALIHRWSQHAASSPVSRTAH</sequence>
<name>F5RAS9_METUF</name>